<feature type="transmembrane region" description="Helical" evidence="1">
    <location>
        <begin position="135"/>
        <end position="154"/>
    </location>
</feature>
<feature type="transmembrane region" description="Helical" evidence="1">
    <location>
        <begin position="166"/>
        <end position="187"/>
    </location>
</feature>
<feature type="transmembrane region" description="Helical" evidence="1">
    <location>
        <begin position="193"/>
        <end position="216"/>
    </location>
</feature>
<dbReference type="RefSeq" id="WP_019045968.1">
    <property type="nucleotide sequence ID" value="NZ_BAFO02000034.1"/>
</dbReference>
<dbReference type="AlphaFoldDB" id="U5ELW1"/>
<sequence length="227" mass="23553">MTDKPEGEGFRRLAGLAGIGFALVIVGANLILVPAGLPKPGTDADQAVTFFQDHRDLVSPALALTPAAWFCAVLFGAGVLATLRSTERDIGTGWSMVGFAGLLLQNATFTVIVGLRYALSTAAGAVPALWVLQDALLALNGTFLALALVGFTLAGKVGGLVRTWHAAIGFLATAMQFAGAVLTPWVIDGPGTLGWVGLSGWLLWVVWFVAYGIALVRGTPSPAVQRP</sequence>
<dbReference type="STRING" id="1824.SAMN05444423_104450"/>
<gene>
    <name evidence="2" type="ORF">NCAST_34_05040</name>
</gene>
<dbReference type="eggNOG" id="ENOG5032MIA">
    <property type="taxonomic scope" value="Bacteria"/>
</dbReference>
<evidence type="ECO:0000313" key="2">
    <source>
        <dbReference type="EMBL" id="GAD87376.1"/>
    </source>
</evidence>
<keyword evidence="1" id="KW-0812">Transmembrane</keyword>
<feature type="transmembrane region" description="Helical" evidence="1">
    <location>
        <begin position="57"/>
        <end position="81"/>
    </location>
</feature>
<accession>U5ELW1</accession>
<keyword evidence="1" id="KW-0472">Membrane</keyword>
<evidence type="ECO:0000256" key="1">
    <source>
        <dbReference type="SAM" id="Phobius"/>
    </source>
</evidence>
<feature type="transmembrane region" description="Helical" evidence="1">
    <location>
        <begin position="93"/>
        <end position="115"/>
    </location>
</feature>
<dbReference type="EMBL" id="BAFO02000034">
    <property type="protein sequence ID" value="GAD87376.1"/>
    <property type="molecule type" value="Genomic_DNA"/>
</dbReference>
<dbReference type="GeneID" id="91516078"/>
<name>U5ELW1_NOCAS</name>
<evidence type="ECO:0000313" key="3">
    <source>
        <dbReference type="Proteomes" id="UP000017048"/>
    </source>
</evidence>
<comment type="caution">
    <text evidence="2">The sequence shown here is derived from an EMBL/GenBank/DDBJ whole genome shotgun (WGS) entry which is preliminary data.</text>
</comment>
<dbReference type="Proteomes" id="UP000017048">
    <property type="component" value="Unassembled WGS sequence"/>
</dbReference>
<keyword evidence="3" id="KW-1185">Reference proteome</keyword>
<evidence type="ECO:0008006" key="4">
    <source>
        <dbReference type="Google" id="ProtNLM"/>
    </source>
</evidence>
<proteinExistence type="predicted"/>
<keyword evidence="1" id="KW-1133">Transmembrane helix</keyword>
<protein>
    <recommendedName>
        <fullName evidence="4">DUF4386 domain-containing protein</fullName>
    </recommendedName>
</protein>
<reference evidence="2 3" key="1">
    <citation type="journal article" date="2014" name="BMC Genomics">
        <title>Genome based analysis of type-I polyketide synthase and nonribosomal peptide synthetase gene clusters in seven strains of five representative Nocardia species.</title>
        <authorList>
            <person name="Komaki H."/>
            <person name="Ichikawa N."/>
            <person name="Hosoyama A."/>
            <person name="Takahashi-Nakaguchi A."/>
            <person name="Matsuzawa T."/>
            <person name="Suzuki K."/>
            <person name="Fujita N."/>
            <person name="Gonoi T."/>
        </authorList>
    </citation>
    <scope>NUCLEOTIDE SEQUENCE [LARGE SCALE GENOMIC DNA]</scope>
    <source>
        <strain evidence="2 3">NBRC 15531</strain>
    </source>
</reference>
<feature type="transmembrane region" description="Helical" evidence="1">
    <location>
        <begin position="12"/>
        <end position="37"/>
    </location>
</feature>
<organism evidence="2 3">
    <name type="scientific">Nocardia asteroides NBRC 15531</name>
    <dbReference type="NCBI Taxonomy" id="1110697"/>
    <lineage>
        <taxon>Bacteria</taxon>
        <taxon>Bacillati</taxon>
        <taxon>Actinomycetota</taxon>
        <taxon>Actinomycetes</taxon>
        <taxon>Mycobacteriales</taxon>
        <taxon>Nocardiaceae</taxon>
        <taxon>Nocardia</taxon>
    </lineage>
</organism>